<dbReference type="EMBL" id="FMJC01000001">
    <property type="protein sequence ID" value="SCM70308.1"/>
    <property type="molecule type" value="Genomic_DNA"/>
</dbReference>
<feature type="signal peptide" evidence="1">
    <location>
        <begin position="1"/>
        <end position="21"/>
    </location>
</feature>
<feature type="chain" id="PRO_5013052743" evidence="1">
    <location>
        <begin position="22"/>
        <end position="52"/>
    </location>
</feature>
<dbReference type="AlphaFoldDB" id="A0A212KYC9"/>
<reference evidence="2" key="1">
    <citation type="submission" date="2016-08" db="EMBL/GenBank/DDBJ databases">
        <authorList>
            <person name="Seilhamer J.J."/>
        </authorList>
    </citation>
    <scope>NUCLEOTIDE SEQUENCE</scope>
    <source>
        <strain evidence="2">86-1</strain>
    </source>
</reference>
<evidence type="ECO:0000256" key="1">
    <source>
        <dbReference type="SAM" id="SignalP"/>
    </source>
</evidence>
<sequence length="52" mass="5449">MNAGLTLRLLLSLALPFPCLATPRDGRAQRGQTRAYVAAVNAVLAAARALSK</sequence>
<organism evidence="2">
    <name type="scientific">uncultured Desulfovibrio sp</name>
    <dbReference type="NCBI Taxonomy" id="167968"/>
    <lineage>
        <taxon>Bacteria</taxon>
        <taxon>Pseudomonadati</taxon>
        <taxon>Thermodesulfobacteriota</taxon>
        <taxon>Desulfovibrionia</taxon>
        <taxon>Desulfovibrionales</taxon>
        <taxon>Desulfovibrionaceae</taxon>
        <taxon>Desulfovibrio</taxon>
        <taxon>environmental samples</taxon>
    </lineage>
</organism>
<evidence type="ECO:0000313" key="2">
    <source>
        <dbReference type="EMBL" id="SCM70308.1"/>
    </source>
</evidence>
<keyword evidence="1" id="KW-0732">Signal</keyword>
<protein>
    <submittedName>
        <fullName evidence="2">Uncharacterized protein</fullName>
    </submittedName>
</protein>
<gene>
    <name evidence="2" type="ORF">KL86DES1_10325</name>
</gene>
<proteinExistence type="predicted"/>
<accession>A0A212KYC9</accession>
<name>A0A212KYC9_9BACT</name>